<proteinExistence type="predicted"/>
<evidence type="ECO:0000256" key="6">
    <source>
        <dbReference type="ARBA" id="ARBA00022840"/>
    </source>
</evidence>
<reference evidence="12" key="1">
    <citation type="submission" date="2020-02" db="EMBL/GenBank/DDBJ databases">
        <authorList>
            <person name="Meier V. D."/>
        </authorList>
    </citation>
    <scope>NUCLEOTIDE SEQUENCE</scope>
    <source>
        <strain evidence="12">AVDCRST_MAG20</strain>
    </source>
</reference>
<evidence type="ECO:0000256" key="5">
    <source>
        <dbReference type="ARBA" id="ARBA00022741"/>
    </source>
</evidence>
<feature type="transmembrane region" description="Helical" evidence="9">
    <location>
        <begin position="250"/>
        <end position="274"/>
    </location>
</feature>
<dbReference type="Gene3D" id="1.20.1560.10">
    <property type="entry name" value="ABC transporter type 1, transmembrane domain"/>
    <property type="match status" value="1"/>
</dbReference>
<feature type="transmembrane region" description="Helical" evidence="9">
    <location>
        <begin position="166"/>
        <end position="184"/>
    </location>
</feature>
<comment type="subcellular location">
    <subcellularLocation>
        <location evidence="1">Cell membrane</location>
        <topology evidence="1">Multi-pass membrane protein</topology>
    </subcellularLocation>
</comment>
<keyword evidence="8 9" id="KW-0472">Membrane</keyword>
<keyword evidence="7 9" id="KW-1133">Transmembrane helix</keyword>
<dbReference type="SUPFAM" id="SSF52540">
    <property type="entry name" value="P-loop containing nucleoside triphosphate hydrolases"/>
    <property type="match status" value="1"/>
</dbReference>
<dbReference type="PROSITE" id="PS50929">
    <property type="entry name" value="ABC_TM1F"/>
    <property type="match status" value="1"/>
</dbReference>
<dbReference type="Gene3D" id="3.40.50.300">
    <property type="entry name" value="P-loop containing nucleotide triphosphate hydrolases"/>
    <property type="match status" value="1"/>
</dbReference>
<feature type="transmembrane region" description="Helical" evidence="9">
    <location>
        <begin position="137"/>
        <end position="160"/>
    </location>
</feature>
<keyword evidence="3" id="KW-1003">Cell membrane</keyword>
<organism evidence="12">
    <name type="scientific">uncultured Acidimicrobiales bacterium</name>
    <dbReference type="NCBI Taxonomy" id="310071"/>
    <lineage>
        <taxon>Bacteria</taxon>
        <taxon>Bacillati</taxon>
        <taxon>Actinomycetota</taxon>
        <taxon>Acidimicrobiia</taxon>
        <taxon>Acidimicrobiales</taxon>
        <taxon>environmental samples</taxon>
    </lineage>
</organism>
<sequence>MAGFEAWNKRALVRTAPYLRPYRRHLLAIVTSSIISTSAYVSVPLIVKTVIDGPLREGDRAGVLRWALLVGALALLELVLAFTRRTLLAIVATSLETALRDDLYAQLQRLDVGFHDRWQSGQLLSRAMTDLAIIRRFVAFGAVFFVLISVQILVIFGVLLTLHVPLALLTFVAAVPVVLLCRRFERDYHQVVRRIQDQTGDLTTSIEEGARGIRVLKAFGRWRESHAAYAVRCQEIHDSQLERIRLHTKFVWLLGTVPNLTLTAVLLAGVLAVGSGGLTLGGLVAFVSYVLLLVFPLELLAWIMALAGEAESAAVRVYEVFDTEPAVADGPGAVELSSVRGEVRFEGVGFTYPASERTALAGIDLTVHPGETMAVVGATGCGKTTLVTLLTRLHDPTVGRITLDGHDLRDLTVSSLRSNVGFAFEEPTLFSASVRENLLMGAPDADEDEVRQAIEVSQAGFAYDLPWGLDTRIGEQGLSLSGGQRQRLALARAIIGRPAILVLDDPLSALDVHTEALVQEALRPLLASSTVFLVVHRPSTVAMADRALLLEEGRLVAVGSHHDLLAREPRYRAVLSEAVEDIDEEVAVP</sequence>
<dbReference type="PROSITE" id="PS00211">
    <property type="entry name" value="ABC_TRANSPORTER_1"/>
    <property type="match status" value="1"/>
</dbReference>
<evidence type="ECO:0000256" key="3">
    <source>
        <dbReference type="ARBA" id="ARBA00022475"/>
    </source>
</evidence>
<name>A0A6J4IGQ5_9ACTN</name>
<keyword evidence="4 9" id="KW-0812">Transmembrane</keyword>
<feature type="transmembrane region" description="Helical" evidence="9">
    <location>
        <begin position="286"/>
        <end position="307"/>
    </location>
</feature>
<keyword evidence="2" id="KW-0813">Transport</keyword>
<evidence type="ECO:0000256" key="4">
    <source>
        <dbReference type="ARBA" id="ARBA00022692"/>
    </source>
</evidence>
<keyword evidence="6 12" id="KW-0067">ATP-binding</keyword>
<dbReference type="InterPro" id="IPR039421">
    <property type="entry name" value="Type_1_exporter"/>
</dbReference>
<dbReference type="Pfam" id="PF00005">
    <property type="entry name" value="ABC_tran"/>
    <property type="match status" value="1"/>
</dbReference>
<evidence type="ECO:0000256" key="7">
    <source>
        <dbReference type="ARBA" id="ARBA00022989"/>
    </source>
</evidence>
<dbReference type="AlphaFoldDB" id="A0A6J4IGQ5"/>
<feature type="domain" description="ABC transporter" evidence="10">
    <location>
        <begin position="343"/>
        <end position="577"/>
    </location>
</feature>
<keyword evidence="5" id="KW-0547">Nucleotide-binding</keyword>
<feature type="domain" description="ABC transmembrane type-1" evidence="11">
    <location>
        <begin position="27"/>
        <end position="309"/>
    </location>
</feature>
<evidence type="ECO:0000259" key="11">
    <source>
        <dbReference type="PROSITE" id="PS50929"/>
    </source>
</evidence>
<evidence type="ECO:0000256" key="9">
    <source>
        <dbReference type="SAM" id="Phobius"/>
    </source>
</evidence>
<evidence type="ECO:0000256" key="2">
    <source>
        <dbReference type="ARBA" id="ARBA00022448"/>
    </source>
</evidence>
<dbReference type="PANTHER" id="PTHR43394:SF1">
    <property type="entry name" value="ATP-BINDING CASSETTE SUB-FAMILY B MEMBER 10, MITOCHONDRIAL"/>
    <property type="match status" value="1"/>
</dbReference>
<dbReference type="InterPro" id="IPR027417">
    <property type="entry name" value="P-loop_NTPase"/>
</dbReference>
<accession>A0A6J4IGQ5</accession>
<dbReference type="PANTHER" id="PTHR43394">
    <property type="entry name" value="ATP-DEPENDENT PERMEASE MDL1, MITOCHONDRIAL"/>
    <property type="match status" value="1"/>
</dbReference>
<dbReference type="InterPro" id="IPR036640">
    <property type="entry name" value="ABC1_TM_sf"/>
</dbReference>
<evidence type="ECO:0000256" key="8">
    <source>
        <dbReference type="ARBA" id="ARBA00023136"/>
    </source>
</evidence>
<dbReference type="PROSITE" id="PS50893">
    <property type="entry name" value="ABC_TRANSPORTER_2"/>
    <property type="match status" value="1"/>
</dbReference>
<protein>
    <submittedName>
        <fullName evidence="12">Heterodimeric efflux ABC transporter, permease/ATP-binding subunit 1</fullName>
    </submittedName>
</protein>
<evidence type="ECO:0000313" key="12">
    <source>
        <dbReference type="EMBL" id="CAA9251332.1"/>
    </source>
</evidence>
<feature type="transmembrane region" description="Helical" evidence="9">
    <location>
        <begin position="26"/>
        <end position="51"/>
    </location>
</feature>
<dbReference type="CDD" id="cd18543">
    <property type="entry name" value="ABC_6TM_Rv0194_D1_like"/>
    <property type="match status" value="1"/>
</dbReference>
<dbReference type="SUPFAM" id="SSF90123">
    <property type="entry name" value="ABC transporter transmembrane region"/>
    <property type="match status" value="1"/>
</dbReference>
<feature type="transmembrane region" description="Helical" evidence="9">
    <location>
        <begin position="63"/>
        <end position="82"/>
    </location>
</feature>
<dbReference type="GO" id="GO:0005886">
    <property type="term" value="C:plasma membrane"/>
    <property type="evidence" value="ECO:0007669"/>
    <property type="project" value="UniProtKB-SubCell"/>
</dbReference>
<dbReference type="GO" id="GO:0005524">
    <property type="term" value="F:ATP binding"/>
    <property type="evidence" value="ECO:0007669"/>
    <property type="project" value="UniProtKB-KW"/>
</dbReference>
<dbReference type="InterPro" id="IPR003439">
    <property type="entry name" value="ABC_transporter-like_ATP-bd"/>
</dbReference>
<dbReference type="InterPro" id="IPR011527">
    <property type="entry name" value="ABC1_TM_dom"/>
</dbReference>
<dbReference type="Pfam" id="PF00664">
    <property type="entry name" value="ABC_membrane"/>
    <property type="match status" value="1"/>
</dbReference>
<evidence type="ECO:0000259" key="10">
    <source>
        <dbReference type="PROSITE" id="PS50893"/>
    </source>
</evidence>
<dbReference type="SMART" id="SM00382">
    <property type="entry name" value="AAA"/>
    <property type="match status" value="1"/>
</dbReference>
<dbReference type="FunFam" id="3.40.50.300:FF:000854">
    <property type="entry name" value="Multidrug ABC transporter ATP-binding protein"/>
    <property type="match status" value="1"/>
</dbReference>
<dbReference type="InterPro" id="IPR003593">
    <property type="entry name" value="AAA+_ATPase"/>
</dbReference>
<gene>
    <name evidence="12" type="ORF">AVDCRST_MAG20-2274</name>
</gene>
<evidence type="ECO:0000256" key="1">
    <source>
        <dbReference type="ARBA" id="ARBA00004651"/>
    </source>
</evidence>
<dbReference type="InterPro" id="IPR017871">
    <property type="entry name" value="ABC_transporter-like_CS"/>
</dbReference>
<dbReference type="GO" id="GO:0015421">
    <property type="term" value="F:ABC-type oligopeptide transporter activity"/>
    <property type="evidence" value="ECO:0007669"/>
    <property type="project" value="TreeGrafter"/>
</dbReference>
<dbReference type="GO" id="GO:0016887">
    <property type="term" value="F:ATP hydrolysis activity"/>
    <property type="evidence" value="ECO:0007669"/>
    <property type="project" value="InterPro"/>
</dbReference>
<dbReference type="EMBL" id="CADCSY010000102">
    <property type="protein sequence ID" value="CAA9251332.1"/>
    <property type="molecule type" value="Genomic_DNA"/>
</dbReference>